<dbReference type="InterPro" id="IPR050951">
    <property type="entry name" value="Retrovirus_Pol_polyprotein"/>
</dbReference>
<protein>
    <submittedName>
        <fullName evidence="1">Uncharacterized protein</fullName>
    </submittedName>
</protein>
<dbReference type="PANTHER" id="PTHR37984">
    <property type="entry name" value="PROTEIN CBG26694"/>
    <property type="match status" value="1"/>
</dbReference>
<accession>A0AAN7XQB4</accession>
<evidence type="ECO:0000313" key="1">
    <source>
        <dbReference type="EMBL" id="KAK5868036.1"/>
    </source>
</evidence>
<reference evidence="1 2" key="1">
    <citation type="journal article" date="2023" name="Genes (Basel)">
        <title>Chromosome-Level Genome Assembly and Circadian Gene Repertoire of the Patagonia Blennie Eleginops maclovinus-The Closest Ancestral Proxy of Antarctic Cryonotothenioids.</title>
        <authorList>
            <person name="Cheng C.C."/>
            <person name="Rivera-Colon A.G."/>
            <person name="Minhas B.F."/>
            <person name="Wilson L."/>
            <person name="Rayamajhi N."/>
            <person name="Vargas-Chacoff L."/>
            <person name="Catchen J.M."/>
        </authorList>
    </citation>
    <scope>NUCLEOTIDE SEQUENCE [LARGE SCALE GENOMIC DNA]</scope>
    <source>
        <strain evidence="1">JMC-PN-2008</strain>
    </source>
</reference>
<evidence type="ECO:0000313" key="2">
    <source>
        <dbReference type="Proteomes" id="UP001346869"/>
    </source>
</evidence>
<comment type="caution">
    <text evidence="1">The sequence shown here is derived from an EMBL/GenBank/DDBJ whole genome shotgun (WGS) entry which is preliminary data.</text>
</comment>
<organism evidence="1 2">
    <name type="scientific">Eleginops maclovinus</name>
    <name type="common">Patagonian blennie</name>
    <name type="synonym">Eleginus maclovinus</name>
    <dbReference type="NCBI Taxonomy" id="56733"/>
    <lineage>
        <taxon>Eukaryota</taxon>
        <taxon>Metazoa</taxon>
        <taxon>Chordata</taxon>
        <taxon>Craniata</taxon>
        <taxon>Vertebrata</taxon>
        <taxon>Euteleostomi</taxon>
        <taxon>Actinopterygii</taxon>
        <taxon>Neopterygii</taxon>
        <taxon>Teleostei</taxon>
        <taxon>Neoteleostei</taxon>
        <taxon>Acanthomorphata</taxon>
        <taxon>Eupercaria</taxon>
        <taxon>Perciformes</taxon>
        <taxon>Notothenioidei</taxon>
        <taxon>Eleginopidae</taxon>
        <taxon>Eleginops</taxon>
    </lineage>
</organism>
<dbReference type="PANTHER" id="PTHR37984:SF5">
    <property type="entry name" value="PROTEIN NYNRIN-LIKE"/>
    <property type="match status" value="1"/>
</dbReference>
<proteinExistence type="predicted"/>
<keyword evidence="2" id="KW-1185">Reference proteome</keyword>
<name>A0AAN7XQB4_ELEMC</name>
<dbReference type="EMBL" id="JAUZQC010000008">
    <property type="protein sequence ID" value="KAK5868036.1"/>
    <property type="molecule type" value="Genomic_DNA"/>
</dbReference>
<dbReference type="Proteomes" id="UP001346869">
    <property type="component" value="Unassembled WGS sequence"/>
</dbReference>
<sequence>MHTAPARLQRMLLRLQSYDISLVYKKGKYMYVADTLSRAPTTQTSQSPAENDAYEVMSVSYVSTARLEELRKHTAEDEDLQALSAVINRGWPIRQNQLQPAVSLFFPYRDEMTVEEGIVMKGHKTVIPQSLHRVHQNSAQRAPRH</sequence>
<gene>
    <name evidence="1" type="ORF">PBY51_012483</name>
</gene>
<reference evidence="1 2" key="2">
    <citation type="journal article" date="2023" name="Mol. Biol. Evol.">
        <title>Genomics of Secondarily Temperate Adaptation in the Only Non-Antarctic Icefish.</title>
        <authorList>
            <person name="Rivera-Colon A.G."/>
            <person name="Rayamajhi N."/>
            <person name="Minhas B.F."/>
            <person name="Madrigal G."/>
            <person name="Bilyk K.T."/>
            <person name="Yoon V."/>
            <person name="Hune M."/>
            <person name="Gregory S."/>
            <person name="Cheng C.H.C."/>
            <person name="Catchen J.M."/>
        </authorList>
    </citation>
    <scope>NUCLEOTIDE SEQUENCE [LARGE SCALE GENOMIC DNA]</scope>
    <source>
        <strain evidence="1">JMC-PN-2008</strain>
    </source>
</reference>
<dbReference type="AlphaFoldDB" id="A0AAN7XQB4"/>